<comment type="caution">
    <text evidence="2">The sequence shown here is derived from an EMBL/GenBank/DDBJ whole genome shotgun (WGS) entry which is preliminary data.</text>
</comment>
<gene>
    <name evidence="2" type="ORF">QR46_0543</name>
</gene>
<reference evidence="2 3" key="1">
    <citation type="journal article" date="2015" name="Mol. Biochem. Parasitol.">
        <title>Identification of polymorphic genes for use in assemblage B genotyping assays through comparative genomics of multiple assemblage B Giardia duodenalis isolates.</title>
        <authorList>
            <person name="Wielinga C."/>
            <person name="Thompson R.C."/>
            <person name="Monis P."/>
            <person name="Ryan U."/>
        </authorList>
    </citation>
    <scope>NUCLEOTIDE SEQUENCE [LARGE SCALE GENOMIC DNA]</scope>
    <source>
        <strain evidence="2 3">BAH15c1</strain>
    </source>
</reference>
<dbReference type="EMBL" id="JXTI01000008">
    <property type="protein sequence ID" value="KWX15449.1"/>
    <property type="molecule type" value="Genomic_DNA"/>
</dbReference>
<evidence type="ECO:0000313" key="2">
    <source>
        <dbReference type="EMBL" id="KWX15449.1"/>
    </source>
</evidence>
<organism evidence="2 3">
    <name type="scientific">Giardia duodenalis assemblage B</name>
    <dbReference type="NCBI Taxonomy" id="1394984"/>
    <lineage>
        <taxon>Eukaryota</taxon>
        <taxon>Metamonada</taxon>
        <taxon>Diplomonadida</taxon>
        <taxon>Hexamitidae</taxon>
        <taxon>Giardiinae</taxon>
        <taxon>Giardia</taxon>
    </lineage>
</organism>
<sequence>MQKRRKVGGLSQNRSIYTEQSTPDNERSKEKIEQLIGKLSSCALGLPKHSEQVAALQELADIAAKDQEAAVSTDSKDGVFDSSEHVVQAIVANNKIGLILELLGNTLRELPTVPAKSNGQLLLCSAAKSLLILVKCCSDTRDVFEIFNYQSFFTVLSYVTIVTELAKLDDSISDFASLCATLYIYCVYNAARHTDYMQMDVSNKLLELMGSHRCVATALATYSDGHVSLSDDCIMTLAEFLAILAESEMFLDHADTYFDQTTSTLFLQFYNKAVKPIMLSQEERQRLLSLEEIVSFIKRELPGVWSECALETINGELSKDT</sequence>
<protein>
    <submittedName>
        <fullName evidence="2">Uncharacterized protein</fullName>
    </submittedName>
</protein>
<proteinExistence type="predicted"/>
<dbReference type="AlphaFoldDB" id="A0A132NZE7"/>
<accession>A0A132NZE7</accession>
<feature type="region of interest" description="Disordered" evidence="1">
    <location>
        <begin position="1"/>
        <end position="30"/>
    </location>
</feature>
<evidence type="ECO:0000313" key="3">
    <source>
        <dbReference type="Proteomes" id="UP000070089"/>
    </source>
</evidence>
<dbReference type="Proteomes" id="UP000070089">
    <property type="component" value="Unassembled WGS sequence"/>
</dbReference>
<dbReference type="OrthoDB" id="10252949at2759"/>
<evidence type="ECO:0000256" key="1">
    <source>
        <dbReference type="SAM" id="MobiDB-lite"/>
    </source>
</evidence>
<dbReference type="VEuPathDB" id="GiardiaDB:QR46_0543"/>
<name>A0A132NZE7_GIAIN</name>
<feature type="compositionally biased region" description="Polar residues" evidence="1">
    <location>
        <begin position="10"/>
        <end position="23"/>
    </location>
</feature>